<reference evidence="3 4" key="2">
    <citation type="submission" date="2017-02" db="EMBL/GenBank/DDBJ databases">
        <title>A genome survey and senescence transcriptome analysis in Lentinula edodes.</title>
        <authorList>
            <person name="Sakamoto Y."/>
            <person name="Nakade K."/>
            <person name="Sato S."/>
            <person name="Yoshida Y."/>
            <person name="Miyazaki K."/>
            <person name="Natsume S."/>
            <person name="Konno N."/>
        </authorList>
    </citation>
    <scope>NUCLEOTIDE SEQUENCE [LARGE SCALE GENOMIC DNA]</scope>
    <source>
        <strain evidence="3 4">NBRC 111202</strain>
    </source>
</reference>
<evidence type="ECO:0000313" key="4">
    <source>
        <dbReference type="Proteomes" id="UP000188533"/>
    </source>
</evidence>
<evidence type="ECO:0000259" key="2">
    <source>
        <dbReference type="PROSITE" id="PS50010"/>
    </source>
</evidence>
<feature type="region of interest" description="Disordered" evidence="1">
    <location>
        <begin position="744"/>
        <end position="764"/>
    </location>
</feature>
<dbReference type="GO" id="GO:0005085">
    <property type="term" value="F:guanyl-nucleotide exchange factor activity"/>
    <property type="evidence" value="ECO:0007669"/>
    <property type="project" value="InterPro"/>
</dbReference>
<dbReference type="InterPro" id="IPR035899">
    <property type="entry name" value="DBL_dom_sf"/>
</dbReference>
<gene>
    <name evidence="3" type="ORF">LENED_006569</name>
</gene>
<dbReference type="Pfam" id="PF00621">
    <property type="entry name" value="RhoGEF"/>
    <property type="match status" value="1"/>
</dbReference>
<accession>A0A1Q3EC43</accession>
<proteinExistence type="predicted"/>
<name>A0A1Q3EC43_LENED</name>
<dbReference type="STRING" id="5353.A0A1Q3EC43"/>
<dbReference type="EMBL" id="BDGU01000208">
    <property type="protein sequence ID" value="GAW04762.1"/>
    <property type="molecule type" value="Genomic_DNA"/>
</dbReference>
<sequence>MIRDHSHWILPLAGLSLSFIILFRIATAAPVRRILSHSQMFKCHIFTLLSTIMHSWIMNDCLPDTMNRSAPEGFKLFQSQLRRGCLSHSCTEAQILFVHTRIVDDDVHDTVATRLRRGALSLSDTDVDCRLCGVIWFDQTKFARSWPHKRNRHPHLAVSERSFLPTPANKPFSRLFQVPSWNMTTTLSFSDSSILSTPELSSPSSASSSNDSSSFYSAVSSGDWNSIESEASLVASTPISSDNNSESGYTSPYPLSFPSKANSTSASVIRSSVKNIASSNGIIFGSSFGEQRRADRRRPTPLPLVDPLDEILALPLVGFSAVSTSLTDVSVIERGRSITTRGARNLLGRRESSHVSDVRTERMRLQRVSSLPSIPSATLDPFWELSPEALNSKSEKAVQFDAADALQEAVPRFYPTRPSHLTEDCNTNAMASLAWTGTLPSALPSSFPIANTDHASSAHPMSWTLTSACRSTWSLSDSTEPGSALFSSISNRNLDDGFSQIPHSNSPAVPEEFRLLDSDKRRQRRRWTLAMVLTDDQISDEKLVDKLERMMVRNIGGHVSSGWQENTGLQSPLSPTLFSAAIPSSNICASPREYLEAESEVNVDNGNCKNVEKRNDIVNGVVFSTSNNHFSQSTIWKTARRTLLICRELVRTERSYLSYLRVMLSQETMTPPPALLLAYLPALVQASEKLLSQMEMNPSAAGVAEAFLACEDQLELAFLGWCGIIGGFFAGAYDSPSIKRARTSSASFGRKDTRKGGYSDSSVKRRVGSWGKRLGSIRSRSWSMSGRGATEHAEYEVEVSFEEKKELRMERHVHSVRELAILPTQRVMRYTLLFRDLGSHMPSPSASHEKVQMALEATISLAQKCDNAQGNSVFLHKPR</sequence>
<evidence type="ECO:0000256" key="1">
    <source>
        <dbReference type="SAM" id="MobiDB-lite"/>
    </source>
</evidence>
<dbReference type="InterPro" id="IPR000219">
    <property type="entry name" value="DH_dom"/>
</dbReference>
<comment type="caution">
    <text evidence="3">The sequence shown here is derived from an EMBL/GenBank/DDBJ whole genome shotgun (WGS) entry which is preliminary data.</text>
</comment>
<reference evidence="3 4" key="1">
    <citation type="submission" date="2016-08" db="EMBL/GenBank/DDBJ databases">
        <authorList>
            <consortium name="Lentinula edodes genome sequencing consortium"/>
            <person name="Sakamoto Y."/>
            <person name="Nakade K."/>
            <person name="Sato S."/>
            <person name="Yoshida Y."/>
            <person name="Miyazaki K."/>
            <person name="Natsume S."/>
            <person name="Konno N."/>
        </authorList>
    </citation>
    <scope>NUCLEOTIDE SEQUENCE [LARGE SCALE GENOMIC DNA]</scope>
    <source>
        <strain evidence="3 4">NBRC 111202</strain>
    </source>
</reference>
<dbReference type="Proteomes" id="UP000188533">
    <property type="component" value="Unassembled WGS sequence"/>
</dbReference>
<organism evidence="3 4">
    <name type="scientific">Lentinula edodes</name>
    <name type="common">Shiitake mushroom</name>
    <name type="synonym">Lentinus edodes</name>
    <dbReference type="NCBI Taxonomy" id="5353"/>
    <lineage>
        <taxon>Eukaryota</taxon>
        <taxon>Fungi</taxon>
        <taxon>Dikarya</taxon>
        <taxon>Basidiomycota</taxon>
        <taxon>Agaricomycotina</taxon>
        <taxon>Agaricomycetes</taxon>
        <taxon>Agaricomycetidae</taxon>
        <taxon>Agaricales</taxon>
        <taxon>Marasmiineae</taxon>
        <taxon>Omphalotaceae</taxon>
        <taxon>Lentinula</taxon>
    </lineage>
</organism>
<evidence type="ECO:0000313" key="3">
    <source>
        <dbReference type="EMBL" id="GAW04762.1"/>
    </source>
</evidence>
<dbReference type="PROSITE" id="PS50010">
    <property type="entry name" value="DH_2"/>
    <property type="match status" value="1"/>
</dbReference>
<dbReference type="SUPFAM" id="SSF48065">
    <property type="entry name" value="DBL homology domain (DH-domain)"/>
    <property type="match status" value="1"/>
</dbReference>
<keyword evidence="4" id="KW-1185">Reference proteome</keyword>
<protein>
    <recommendedName>
        <fullName evidence="2">DH domain-containing protein</fullName>
    </recommendedName>
</protein>
<dbReference type="AlphaFoldDB" id="A0A1Q3EC43"/>
<dbReference type="Gene3D" id="1.20.900.10">
    <property type="entry name" value="Dbl homology (DH) domain"/>
    <property type="match status" value="1"/>
</dbReference>
<feature type="domain" description="DH" evidence="2">
    <location>
        <begin position="641"/>
        <end position="868"/>
    </location>
</feature>